<sequence>MAAPVVPESLRLHQPPPPPPPPPRGEENGCGNSPSLGDSGEEKMDSPYLLARRKLENLLNKSMRIRMTDGRTLVGCFLCTDRDSNVILGSAQEYLKPTDSFSAGEPRVLGLAMVPGHHIVSIEVEMESLASLQYL</sequence>
<comment type="caution">
    <text evidence="4">The sequence shown here is derived from an EMBL/GenBank/DDBJ whole genome shotgun (WGS) entry which is preliminary data.</text>
</comment>
<evidence type="ECO:0000259" key="3">
    <source>
        <dbReference type="PROSITE" id="PS52002"/>
    </source>
</evidence>
<dbReference type="PROSITE" id="PS52002">
    <property type="entry name" value="SM"/>
    <property type="match status" value="1"/>
</dbReference>
<dbReference type="OrthoDB" id="368909at2759"/>
<evidence type="ECO:0000256" key="1">
    <source>
        <dbReference type="ARBA" id="ARBA00006850"/>
    </source>
</evidence>
<dbReference type="InterPro" id="IPR001163">
    <property type="entry name" value="Sm_dom_euk/arc"/>
</dbReference>
<dbReference type="InterPro" id="IPR034110">
    <property type="entry name" value="LSMD1_Sm"/>
</dbReference>
<dbReference type="PANTHER" id="PTHR10701:SF5">
    <property type="entry name" value="N-ALPHA-ACETYLTRANSFERASE 38, NATC AUXILIARY SUBUNIT"/>
    <property type="match status" value="1"/>
</dbReference>
<evidence type="ECO:0000313" key="4">
    <source>
        <dbReference type="EMBL" id="KAJ7313207.1"/>
    </source>
</evidence>
<gene>
    <name evidence="4" type="ORF">JRQ81_004485</name>
</gene>
<dbReference type="Pfam" id="PF01423">
    <property type="entry name" value="LSM"/>
    <property type="match status" value="1"/>
</dbReference>
<dbReference type="SUPFAM" id="SSF50182">
    <property type="entry name" value="Sm-like ribonucleoproteins"/>
    <property type="match status" value="1"/>
</dbReference>
<dbReference type="AlphaFoldDB" id="A0A9Q0XFA2"/>
<dbReference type="GO" id="GO:0031417">
    <property type="term" value="C:NatC complex"/>
    <property type="evidence" value="ECO:0007669"/>
    <property type="project" value="InterPro"/>
</dbReference>
<dbReference type="SMART" id="SM00651">
    <property type="entry name" value="Sm"/>
    <property type="match status" value="1"/>
</dbReference>
<name>A0A9Q0XFA2_9SAUR</name>
<proteinExistence type="inferred from homology"/>
<feature type="compositionally biased region" description="Pro residues" evidence="2">
    <location>
        <begin position="14"/>
        <end position="23"/>
    </location>
</feature>
<feature type="domain" description="Sm" evidence="3">
    <location>
        <begin position="50"/>
        <end position="128"/>
    </location>
</feature>
<comment type="similarity">
    <text evidence="1">Belongs to the snRNP Sm proteins family.</text>
</comment>
<dbReference type="CDD" id="cd06168">
    <property type="entry name" value="LSMD1"/>
    <property type="match status" value="1"/>
</dbReference>
<reference evidence="4" key="1">
    <citation type="journal article" date="2023" name="DNA Res.">
        <title>Chromosome-level genome assembly of Phrynocephalus forsythii using third-generation DNA sequencing and Hi-C analysis.</title>
        <authorList>
            <person name="Qi Y."/>
            <person name="Zhao W."/>
            <person name="Zhao Y."/>
            <person name="Niu C."/>
            <person name="Cao S."/>
            <person name="Zhang Y."/>
        </authorList>
    </citation>
    <scope>NUCLEOTIDE SEQUENCE</scope>
    <source>
        <tissue evidence="4">Muscle</tissue>
    </source>
</reference>
<evidence type="ECO:0000313" key="5">
    <source>
        <dbReference type="Proteomes" id="UP001142489"/>
    </source>
</evidence>
<accession>A0A9Q0XFA2</accession>
<dbReference type="Proteomes" id="UP001142489">
    <property type="component" value="Unassembled WGS sequence"/>
</dbReference>
<dbReference type="FunFam" id="2.30.30.100:FF:000028">
    <property type="entry name" value="N-alpha-acetyltransferase 38, NatC auxiliary subunit"/>
    <property type="match status" value="1"/>
</dbReference>
<dbReference type="EMBL" id="JAPFRF010000012">
    <property type="protein sequence ID" value="KAJ7313207.1"/>
    <property type="molecule type" value="Genomic_DNA"/>
</dbReference>
<organism evidence="4 5">
    <name type="scientific">Phrynocephalus forsythii</name>
    <dbReference type="NCBI Taxonomy" id="171643"/>
    <lineage>
        <taxon>Eukaryota</taxon>
        <taxon>Metazoa</taxon>
        <taxon>Chordata</taxon>
        <taxon>Craniata</taxon>
        <taxon>Vertebrata</taxon>
        <taxon>Euteleostomi</taxon>
        <taxon>Lepidosauria</taxon>
        <taxon>Squamata</taxon>
        <taxon>Bifurcata</taxon>
        <taxon>Unidentata</taxon>
        <taxon>Episquamata</taxon>
        <taxon>Toxicofera</taxon>
        <taxon>Iguania</taxon>
        <taxon>Acrodonta</taxon>
        <taxon>Agamidae</taxon>
        <taxon>Agaminae</taxon>
        <taxon>Phrynocephalus</taxon>
    </lineage>
</organism>
<keyword evidence="5" id="KW-1185">Reference proteome</keyword>
<protein>
    <recommendedName>
        <fullName evidence="3">Sm domain-containing protein</fullName>
    </recommendedName>
</protein>
<feature type="region of interest" description="Disordered" evidence="2">
    <location>
        <begin position="1"/>
        <end position="47"/>
    </location>
</feature>
<dbReference type="Gene3D" id="2.30.30.100">
    <property type="match status" value="1"/>
</dbReference>
<dbReference type="InterPro" id="IPR047575">
    <property type="entry name" value="Sm"/>
</dbReference>
<dbReference type="InterPro" id="IPR050914">
    <property type="entry name" value="snRNP_SmB/NAA38-like"/>
</dbReference>
<dbReference type="InterPro" id="IPR010920">
    <property type="entry name" value="LSM_dom_sf"/>
</dbReference>
<dbReference type="PANTHER" id="PTHR10701">
    <property type="entry name" value="SMALL NUCLEAR RIBONUCLEOPROTEIN-ASSOCIATED PROTEIN B AND N"/>
    <property type="match status" value="1"/>
</dbReference>
<evidence type="ECO:0000256" key="2">
    <source>
        <dbReference type="SAM" id="MobiDB-lite"/>
    </source>
</evidence>
<dbReference type="GO" id="GO:0003723">
    <property type="term" value="F:RNA binding"/>
    <property type="evidence" value="ECO:0007669"/>
    <property type="project" value="InterPro"/>
</dbReference>